<evidence type="ECO:0000313" key="3">
    <source>
        <dbReference type="Proteomes" id="UP000299102"/>
    </source>
</evidence>
<proteinExistence type="predicted"/>
<protein>
    <submittedName>
        <fullName evidence="2">Transcription termination factor 2</fullName>
    </submittedName>
</protein>
<sequence length="318" mass="35592">MLQLISIHLLRYKENQEKRVIVIESDDEEDEVEKRALSPCTRMSITGIRPADLTDDSLSEIDYSDTEQHQQSFNHTESKSELSRITEASSDIKSEVEEDKSSIRQSCSEESAAEIQSSGVSEQCEASSASPAQENILSPPKSIKKDTSIVNSPALGGRYSTHFADAIKEKFSSTIYRAPEMDSSNESDILIVDHKENLIEITSSESDDDKENNETTPRVKSKSINLFQPKISAALGNVPNLKKFSTPKSKPKVELKPVSQEYYDKEQLQQQRKAVFNNKAPDWDELSAAVNQIQPKHTGKQGLATFNNQKVLTVDRLK</sequence>
<organism evidence="2 3">
    <name type="scientific">Eumeta variegata</name>
    <name type="common">Bagworm moth</name>
    <name type="synonym">Eumeta japonica</name>
    <dbReference type="NCBI Taxonomy" id="151549"/>
    <lineage>
        <taxon>Eukaryota</taxon>
        <taxon>Metazoa</taxon>
        <taxon>Ecdysozoa</taxon>
        <taxon>Arthropoda</taxon>
        <taxon>Hexapoda</taxon>
        <taxon>Insecta</taxon>
        <taxon>Pterygota</taxon>
        <taxon>Neoptera</taxon>
        <taxon>Endopterygota</taxon>
        <taxon>Lepidoptera</taxon>
        <taxon>Glossata</taxon>
        <taxon>Ditrysia</taxon>
        <taxon>Tineoidea</taxon>
        <taxon>Psychidae</taxon>
        <taxon>Oiketicinae</taxon>
        <taxon>Eumeta</taxon>
    </lineage>
</organism>
<dbReference type="Proteomes" id="UP000299102">
    <property type="component" value="Unassembled WGS sequence"/>
</dbReference>
<feature type="compositionally biased region" description="Basic and acidic residues" evidence="1">
    <location>
        <begin position="76"/>
        <end position="102"/>
    </location>
</feature>
<feature type="region of interest" description="Disordered" evidence="1">
    <location>
        <begin position="47"/>
        <end position="149"/>
    </location>
</feature>
<name>A0A4C1T4Z8_EUMVA</name>
<reference evidence="2 3" key="1">
    <citation type="journal article" date="2019" name="Commun. Biol.">
        <title>The bagworm genome reveals a unique fibroin gene that provides high tensile strength.</title>
        <authorList>
            <person name="Kono N."/>
            <person name="Nakamura H."/>
            <person name="Ohtoshi R."/>
            <person name="Tomita M."/>
            <person name="Numata K."/>
            <person name="Arakawa K."/>
        </authorList>
    </citation>
    <scope>NUCLEOTIDE SEQUENCE [LARGE SCALE GENOMIC DNA]</scope>
</reference>
<dbReference type="EMBL" id="BGZK01008418">
    <property type="protein sequence ID" value="GBP08331.1"/>
    <property type="molecule type" value="Genomic_DNA"/>
</dbReference>
<gene>
    <name evidence="2" type="primary">lds</name>
    <name evidence="2" type="ORF">EVAR_74017_1</name>
</gene>
<feature type="non-terminal residue" evidence="2">
    <location>
        <position position="318"/>
    </location>
</feature>
<comment type="caution">
    <text evidence="2">The sequence shown here is derived from an EMBL/GenBank/DDBJ whole genome shotgun (WGS) entry which is preliminary data.</text>
</comment>
<feature type="compositionally biased region" description="Acidic residues" evidence="1">
    <location>
        <begin position="53"/>
        <end position="65"/>
    </location>
</feature>
<dbReference type="STRING" id="151549.A0A4C1T4Z8"/>
<dbReference type="AlphaFoldDB" id="A0A4C1T4Z8"/>
<evidence type="ECO:0000313" key="2">
    <source>
        <dbReference type="EMBL" id="GBP08331.1"/>
    </source>
</evidence>
<feature type="compositionally biased region" description="Polar residues" evidence="1">
    <location>
        <begin position="103"/>
        <end position="136"/>
    </location>
</feature>
<accession>A0A4C1T4Z8</accession>
<evidence type="ECO:0000256" key="1">
    <source>
        <dbReference type="SAM" id="MobiDB-lite"/>
    </source>
</evidence>
<dbReference type="OrthoDB" id="8022133at2759"/>
<keyword evidence="3" id="KW-1185">Reference proteome</keyword>